<sequence length="731" mass="77802">MSQEFLGRTVALRKPFARGGGERLAMNVGAFVCSCGGSCELDLEGVREGVRDVEVVASSRLLCQDGLDAVGALVDEYDLDQLVVTAADEGCKRRVRALAEEKGLHPEATAFVDHRERTDWVHSPAEATDKTARLINATTAGLQEEASSRYVSQTAGDRVAVVGDAETAAALADTADVTLVADGREFAGVSGLEDVDLERGRVVGVGGEFGAFTLTLEAHVTEDCISCMECVEQGPDGAVTARPVDIAPDAPGGEWLDCCPTDAIDTDGVRRELEVDQVVYPGASKATRGGRIGFYTGPVDAGTIASVEHHLGGVEKPKFLDLDMDVCAAGESSQEGCTACTDACPHDAVDRPAVDEVEFDEVACMNCGACTSSCPTGAVQLREPSNRRIAREVEALLDAEESGSGWLFDRGQQGIETPVVAFVCSEHAADALREYGRQSAVGDELSYAPVLPVRVNCTDTVGEAHVMHALAAGADGVAVVGCGSSCLHSGPDPKAALVERLNRATTDLGLGERVTFLAPEAGEPHEFVEELDTFVDDLEATSVPPGEHESTGVVRDEKPNPEYNNHDWALESVRAVLDHVAPERDVIRGLENFGRMEVSEACNLTPTCSTLCPTDAIRRTDDGNLQFDHEDCVNCGLCEEGCPETAITMHDGLDLTLLPENRDGERWSTVYEGEMLECVRCGKPFTSQGSANKVMEDVGHLVDGIAPDSDHSIFEYCAECRATLMFEQGGQ</sequence>
<feature type="domain" description="4Fe-4S ferredoxin-type" evidence="6">
    <location>
        <begin position="594"/>
        <end position="622"/>
    </location>
</feature>
<keyword evidence="8" id="KW-1185">Reference proteome</keyword>
<keyword evidence="5" id="KW-0411">Iron-sulfur</keyword>
<dbReference type="Proteomes" id="UP000199126">
    <property type="component" value="Unassembled WGS sequence"/>
</dbReference>
<dbReference type="AlphaFoldDB" id="A0A1H8RNY3"/>
<evidence type="ECO:0000256" key="5">
    <source>
        <dbReference type="ARBA" id="ARBA00023014"/>
    </source>
</evidence>
<dbReference type="Pfam" id="PF00037">
    <property type="entry name" value="Fer4"/>
    <property type="match status" value="1"/>
</dbReference>
<feature type="domain" description="4Fe-4S ferredoxin-type" evidence="6">
    <location>
        <begin position="623"/>
        <end position="652"/>
    </location>
</feature>
<dbReference type="PANTHER" id="PTHR43687">
    <property type="entry name" value="ADENYLYLSULFATE REDUCTASE, BETA SUBUNIT"/>
    <property type="match status" value="1"/>
</dbReference>
<dbReference type="InterPro" id="IPR003813">
    <property type="entry name" value="MvhD/FlpD"/>
</dbReference>
<accession>A0A1H8RNY3</accession>
<evidence type="ECO:0000313" key="7">
    <source>
        <dbReference type="EMBL" id="SEO67898.1"/>
    </source>
</evidence>
<gene>
    <name evidence="7" type="ORF">SAMN04487948_104136</name>
</gene>
<dbReference type="InterPro" id="IPR017896">
    <property type="entry name" value="4Fe4S_Fe-S-bd"/>
</dbReference>
<proteinExistence type="predicted"/>
<dbReference type="Pfam" id="PF02662">
    <property type="entry name" value="FlpD"/>
    <property type="match status" value="1"/>
</dbReference>
<dbReference type="GO" id="GO:0046872">
    <property type="term" value="F:metal ion binding"/>
    <property type="evidence" value="ECO:0007669"/>
    <property type="project" value="UniProtKB-KW"/>
</dbReference>
<keyword evidence="4" id="KW-0408">Iron</keyword>
<dbReference type="InterPro" id="IPR017900">
    <property type="entry name" value="4Fe4S_Fe_S_CS"/>
</dbReference>
<dbReference type="InterPro" id="IPR050572">
    <property type="entry name" value="Fe-S_Ferredoxin"/>
</dbReference>
<evidence type="ECO:0000313" key="8">
    <source>
        <dbReference type="Proteomes" id="UP000199126"/>
    </source>
</evidence>
<dbReference type="PROSITE" id="PS00198">
    <property type="entry name" value="4FE4S_FER_1"/>
    <property type="match status" value="2"/>
</dbReference>
<evidence type="ECO:0000256" key="4">
    <source>
        <dbReference type="ARBA" id="ARBA00023004"/>
    </source>
</evidence>
<evidence type="ECO:0000256" key="3">
    <source>
        <dbReference type="ARBA" id="ARBA00023002"/>
    </source>
</evidence>
<dbReference type="SUPFAM" id="SSF54862">
    <property type="entry name" value="4Fe-4S ferredoxins"/>
    <property type="match status" value="2"/>
</dbReference>
<protein>
    <submittedName>
        <fullName evidence="7">4Fe-4S binding domain-containing protein</fullName>
    </submittedName>
</protein>
<dbReference type="PANTHER" id="PTHR43687:SF4">
    <property type="entry name" value="BLR5484 PROTEIN"/>
    <property type="match status" value="1"/>
</dbReference>
<keyword evidence="3" id="KW-0560">Oxidoreductase</keyword>
<evidence type="ECO:0000259" key="6">
    <source>
        <dbReference type="PROSITE" id="PS51379"/>
    </source>
</evidence>
<evidence type="ECO:0000256" key="2">
    <source>
        <dbReference type="ARBA" id="ARBA00022723"/>
    </source>
</evidence>
<reference evidence="8" key="1">
    <citation type="submission" date="2016-10" db="EMBL/GenBank/DDBJ databases">
        <authorList>
            <person name="Varghese N."/>
            <person name="Submissions S."/>
        </authorList>
    </citation>
    <scope>NUCLEOTIDE SEQUENCE [LARGE SCALE GENOMIC DNA]</scope>
    <source>
        <strain evidence="8">CGMCC 1.10121</strain>
    </source>
</reference>
<dbReference type="GO" id="GO:0051539">
    <property type="term" value="F:4 iron, 4 sulfur cluster binding"/>
    <property type="evidence" value="ECO:0007669"/>
    <property type="project" value="UniProtKB-KW"/>
</dbReference>
<keyword evidence="2" id="KW-0479">Metal-binding</keyword>
<dbReference type="GO" id="GO:0016491">
    <property type="term" value="F:oxidoreductase activity"/>
    <property type="evidence" value="ECO:0007669"/>
    <property type="project" value="UniProtKB-KW"/>
</dbReference>
<organism evidence="7 8">
    <name type="scientific">Halogranum amylolyticum</name>
    <dbReference type="NCBI Taxonomy" id="660520"/>
    <lineage>
        <taxon>Archaea</taxon>
        <taxon>Methanobacteriati</taxon>
        <taxon>Methanobacteriota</taxon>
        <taxon>Stenosarchaea group</taxon>
        <taxon>Halobacteria</taxon>
        <taxon>Halobacteriales</taxon>
        <taxon>Haloferacaceae</taxon>
    </lineage>
</organism>
<evidence type="ECO:0000256" key="1">
    <source>
        <dbReference type="ARBA" id="ARBA00022485"/>
    </source>
</evidence>
<keyword evidence="1" id="KW-0004">4Fe-4S</keyword>
<dbReference type="Pfam" id="PF12838">
    <property type="entry name" value="Fer4_7"/>
    <property type="match status" value="1"/>
</dbReference>
<dbReference type="Gene3D" id="3.30.70.20">
    <property type="match status" value="2"/>
</dbReference>
<name>A0A1H8RNY3_9EURY</name>
<dbReference type="PROSITE" id="PS51379">
    <property type="entry name" value="4FE4S_FER_2"/>
    <property type="match status" value="3"/>
</dbReference>
<feature type="domain" description="4Fe-4S ferredoxin-type" evidence="6">
    <location>
        <begin position="355"/>
        <end position="384"/>
    </location>
</feature>
<dbReference type="EMBL" id="FODV01000004">
    <property type="protein sequence ID" value="SEO67898.1"/>
    <property type="molecule type" value="Genomic_DNA"/>
</dbReference>